<keyword evidence="2" id="KW-1185">Reference proteome</keyword>
<organism evidence="1 2">
    <name type="scientific">Schistosoma bovis</name>
    <name type="common">Blood fluke</name>
    <dbReference type="NCBI Taxonomy" id="6184"/>
    <lineage>
        <taxon>Eukaryota</taxon>
        <taxon>Metazoa</taxon>
        <taxon>Spiralia</taxon>
        <taxon>Lophotrochozoa</taxon>
        <taxon>Platyhelminthes</taxon>
        <taxon>Trematoda</taxon>
        <taxon>Digenea</taxon>
        <taxon>Strigeidida</taxon>
        <taxon>Schistosomatoidea</taxon>
        <taxon>Schistosomatidae</taxon>
        <taxon>Schistosoma</taxon>
    </lineage>
</organism>
<comment type="caution">
    <text evidence="1">The sequence shown here is derived from an EMBL/GenBank/DDBJ whole genome shotgun (WGS) entry which is preliminary data.</text>
</comment>
<evidence type="ECO:0000313" key="1">
    <source>
        <dbReference type="EMBL" id="RTG83162.1"/>
    </source>
</evidence>
<reference evidence="1 2" key="1">
    <citation type="journal article" date="2019" name="PLoS Pathog.">
        <title>Genome sequence of the bovine parasite Schistosoma bovis Tanzania.</title>
        <authorList>
            <person name="Oey H."/>
            <person name="Zakrzewski M."/>
            <person name="Gobert G."/>
            <person name="Gravermann K."/>
            <person name="Stoye J."/>
            <person name="Jones M."/>
            <person name="Mcmanus D."/>
            <person name="Krause L."/>
        </authorList>
    </citation>
    <scope>NUCLEOTIDE SEQUENCE [LARGE SCALE GENOMIC DNA]</scope>
    <source>
        <strain evidence="1 2">TAN1997</strain>
    </source>
</reference>
<dbReference type="AlphaFoldDB" id="A0A430Q637"/>
<accession>A0A430Q637</accession>
<proteinExistence type="predicted"/>
<dbReference type="Proteomes" id="UP000290809">
    <property type="component" value="Unassembled WGS sequence"/>
</dbReference>
<sequence length="159" mass="18327">MSELVDYSDSDKSESDISLNEYETSINLSNPAHLQSSQSVHIAEEDFFNLKDMNDESNTHFWTSTIHDNDLLPCIVPMINNDDKAFSLQKDKHLEEQNLSHTIDSTSSWNHTEILNSNSNFLISYVIDYKVSVLHHLNHKNYIQINFIPFLVNLKCPAK</sequence>
<name>A0A430Q637_SCHBO</name>
<gene>
    <name evidence="1" type="ORF">DC041_0012918</name>
</gene>
<protein>
    <submittedName>
        <fullName evidence="1">Uncharacterized protein</fullName>
    </submittedName>
</protein>
<evidence type="ECO:0000313" key="2">
    <source>
        <dbReference type="Proteomes" id="UP000290809"/>
    </source>
</evidence>
<dbReference type="EMBL" id="QMKO01002560">
    <property type="protein sequence ID" value="RTG83162.1"/>
    <property type="molecule type" value="Genomic_DNA"/>
</dbReference>